<keyword evidence="2" id="KW-1185">Reference proteome</keyword>
<comment type="caution">
    <text evidence="1">The sequence shown here is derived from an EMBL/GenBank/DDBJ whole genome shotgun (WGS) entry which is preliminary data.</text>
</comment>
<accession>A0A8B6E9Z9</accession>
<dbReference type="OrthoDB" id="6112637at2759"/>
<dbReference type="EMBL" id="UYJE01004754">
    <property type="protein sequence ID" value="VDI31045.1"/>
    <property type="molecule type" value="Genomic_DNA"/>
</dbReference>
<reference evidence="1" key="1">
    <citation type="submission" date="2018-11" db="EMBL/GenBank/DDBJ databases">
        <authorList>
            <person name="Alioto T."/>
            <person name="Alioto T."/>
        </authorList>
    </citation>
    <scope>NUCLEOTIDE SEQUENCE</scope>
</reference>
<name>A0A8B6E9Z9_MYTGA</name>
<sequence length="133" mass="15512">PTREYSSVSGNCAYCSKENKTDEKDFSSKEVKNTELQVTYTLWGPMMTFMIQTHNPVSLVLSKYDEETTLMICRNNRTSYELFCDSRKKHNCPYVPVNKSVTIRNETETKDEQIIVDIVTKCIDQKFGIKWDM</sequence>
<protein>
    <submittedName>
        <fullName evidence="1">Uncharacterized protein</fullName>
    </submittedName>
</protein>
<evidence type="ECO:0000313" key="1">
    <source>
        <dbReference type="EMBL" id="VDI31045.1"/>
    </source>
</evidence>
<feature type="non-terminal residue" evidence="1">
    <location>
        <position position="1"/>
    </location>
</feature>
<gene>
    <name evidence="1" type="ORF">MGAL_10B008278</name>
</gene>
<evidence type="ECO:0000313" key="2">
    <source>
        <dbReference type="Proteomes" id="UP000596742"/>
    </source>
</evidence>
<proteinExistence type="predicted"/>
<organism evidence="1 2">
    <name type="scientific">Mytilus galloprovincialis</name>
    <name type="common">Mediterranean mussel</name>
    <dbReference type="NCBI Taxonomy" id="29158"/>
    <lineage>
        <taxon>Eukaryota</taxon>
        <taxon>Metazoa</taxon>
        <taxon>Spiralia</taxon>
        <taxon>Lophotrochozoa</taxon>
        <taxon>Mollusca</taxon>
        <taxon>Bivalvia</taxon>
        <taxon>Autobranchia</taxon>
        <taxon>Pteriomorphia</taxon>
        <taxon>Mytilida</taxon>
        <taxon>Mytiloidea</taxon>
        <taxon>Mytilidae</taxon>
        <taxon>Mytilinae</taxon>
        <taxon>Mytilus</taxon>
    </lineage>
</organism>
<dbReference type="AlphaFoldDB" id="A0A8B6E9Z9"/>
<dbReference type="Proteomes" id="UP000596742">
    <property type="component" value="Unassembled WGS sequence"/>
</dbReference>